<protein>
    <submittedName>
        <fullName evidence="10">EAL domain-containing protein</fullName>
    </submittedName>
</protein>
<keyword evidence="5" id="KW-0175">Coiled coil</keyword>
<keyword evidence="3 6" id="KW-1133">Transmembrane helix</keyword>
<dbReference type="InterPro" id="IPR001633">
    <property type="entry name" value="EAL_dom"/>
</dbReference>
<dbReference type="Pfam" id="PF00563">
    <property type="entry name" value="EAL"/>
    <property type="match status" value="1"/>
</dbReference>
<evidence type="ECO:0000259" key="7">
    <source>
        <dbReference type="PROSITE" id="PS50839"/>
    </source>
</evidence>
<dbReference type="InterPro" id="IPR000160">
    <property type="entry name" value="GGDEF_dom"/>
</dbReference>
<evidence type="ECO:0000256" key="4">
    <source>
        <dbReference type="ARBA" id="ARBA00023136"/>
    </source>
</evidence>
<dbReference type="CDD" id="cd01949">
    <property type="entry name" value="GGDEF"/>
    <property type="match status" value="1"/>
</dbReference>
<dbReference type="EMBL" id="CP124616">
    <property type="protein sequence ID" value="WGW04101.1"/>
    <property type="molecule type" value="Genomic_DNA"/>
</dbReference>
<evidence type="ECO:0000256" key="5">
    <source>
        <dbReference type="SAM" id="Coils"/>
    </source>
</evidence>
<dbReference type="SMART" id="SM00052">
    <property type="entry name" value="EAL"/>
    <property type="match status" value="1"/>
</dbReference>
<dbReference type="Gene3D" id="3.30.70.270">
    <property type="match status" value="1"/>
</dbReference>
<gene>
    <name evidence="10" type="ORF">QF118_00755</name>
</gene>
<dbReference type="Pfam" id="PF03924">
    <property type="entry name" value="CHASE"/>
    <property type="match status" value="1"/>
</dbReference>
<dbReference type="InterPro" id="IPR029787">
    <property type="entry name" value="Nucleotide_cyclase"/>
</dbReference>
<dbReference type="Pfam" id="PF00990">
    <property type="entry name" value="GGDEF"/>
    <property type="match status" value="1"/>
</dbReference>
<organism evidence="10 11">
    <name type="scientific">Tropicibacter oceani</name>
    <dbReference type="NCBI Taxonomy" id="3058420"/>
    <lineage>
        <taxon>Bacteria</taxon>
        <taxon>Pseudomonadati</taxon>
        <taxon>Pseudomonadota</taxon>
        <taxon>Alphaproteobacteria</taxon>
        <taxon>Rhodobacterales</taxon>
        <taxon>Roseobacteraceae</taxon>
        <taxon>Tropicibacter</taxon>
    </lineage>
</organism>
<dbReference type="InterPro" id="IPR043128">
    <property type="entry name" value="Rev_trsase/Diguanyl_cyclase"/>
</dbReference>
<feature type="domain" description="EAL" evidence="8">
    <location>
        <begin position="494"/>
        <end position="745"/>
    </location>
</feature>
<dbReference type="PROSITE" id="PS50839">
    <property type="entry name" value="CHASE"/>
    <property type="match status" value="1"/>
</dbReference>
<feature type="coiled-coil region" evidence="5">
    <location>
        <begin position="294"/>
        <end position="321"/>
    </location>
</feature>
<evidence type="ECO:0000259" key="9">
    <source>
        <dbReference type="PROSITE" id="PS50887"/>
    </source>
</evidence>
<dbReference type="SMART" id="SM00267">
    <property type="entry name" value="GGDEF"/>
    <property type="match status" value="1"/>
</dbReference>
<keyword evidence="2 6" id="KW-0812">Transmembrane</keyword>
<keyword evidence="4 6" id="KW-0472">Membrane</keyword>
<evidence type="ECO:0000256" key="2">
    <source>
        <dbReference type="ARBA" id="ARBA00022692"/>
    </source>
</evidence>
<sequence length="754" mass="82584">MQETASFSEGTLPPVWRRYLPTLLVAVVVVLASGFADHANLQFELQQERDRVRNEVAILATRLERRVNAPIRGAQVLVAALSSEPDMTPDRFAELAGPLIEKVPEIRNLAAAPNLVVTMIHPLAHNASALGLDYTRNEAQRAAVYHVRDSGEFILAGPLDLVQGGQALVGRFPVYAEVDGVHAFWGILSVVVDLPELYSNAGVSNPELDLEIAMFGRDGTGRYGPQFYGPMMSGQDAPITDHVLFPNGSWTVMAKPIAGWGSTLSIGPFRAFLAAAGLIALALVALTNYMANQRRETIAMLRQRERQLESARREVEALALHDPLTGLPNRRLLDRKLKEIAGLPYPGLMTLDLDGFKEVNDRYGHAVGDQLLSLVAERLRKVLGPDAILIRSGGDEFVVILSPEPDSETCARIDRKKLEDTANALIASMNAPIMVGTSKCRIGISAGIHQHDAAANISPEEQLIRADHAMYMAKQAGRNRYVFTAPGVPQPKSARHGSSELLEALSENQIVPFYQPQFASDGETLVGVEALARWRHADGSHSVPGDFMALAHTLKIEGEIDHRILEQAKADLEEWDKAGISVPQVSVNVSLRRLNDERLIEQIDSINVDPARITLELLESICLDEQSIQITSNIEALKKRGFRIEVDDFGTGYSSVTSLLKMRPDCFKIDRSLVQAAPYSRSNRRLLGSIAEMGHALNISVCAEGIETIEQLQTARAVGCTVFQGFLLAQPMPAPELVRYLLQMTQSSRKPLAG</sequence>
<dbReference type="InterPro" id="IPR050706">
    <property type="entry name" value="Cyclic-di-GMP_PDE-like"/>
</dbReference>
<reference evidence="10 11" key="1">
    <citation type="submission" date="2023-05" db="EMBL/GenBank/DDBJ databases">
        <title>YMD87, complete Genome.</title>
        <authorList>
            <person name="Zhang J."/>
            <person name="Xu X."/>
        </authorList>
    </citation>
    <scope>NUCLEOTIDE SEQUENCE [LARGE SCALE GENOMIC DNA]</scope>
    <source>
        <strain evidence="10 11">YMD87</strain>
    </source>
</reference>
<dbReference type="NCBIfam" id="TIGR00254">
    <property type="entry name" value="GGDEF"/>
    <property type="match status" value="1"/>
</dbReference>
<dbReference type="InterPro" id="IPR035919">
    <property type="entry name" value="EAL_sf"/>
</dbReference>
<dbReference type="Proteomes" id="UP001241605">
    <property type="component" value="Chromosome"/>
</dbReference>
<evidence type="ECO:0000256" key="1">
    <source>
        <dbReference type="ARBA" id="ARBA00004370"/>
    </source>
</evidence>
<evidence type="ECO:0000313" key="10">
    <source>
        <dbReference type="EMBL" id="WGW04101.1"/>
    </source>
</evidence>
<accession>A0ABY8QJC5</accession>
<dbReference type="PROSITE" id="PS50883">
    <property type="entry name" value="EAL"/>
    <property type="match status" value="1"/>
</dbReference>
<dbReference type="PROSITE" id="PS50887">
    <property type="entry name" value="GGDEF"/>
    <property type="match status" value="1"/>
</dbReference>
<name>A0ABY8QJC5_9RHOB</name>
<comment type="subcellular location">
    <subcellularLocation>
        <location evidence="1">Membrane</location>
    </subcellularLocation>
</comment>
<evidence type="ECO:0000313" key="11">
    <source>
        <dbReference type="Proteomes" id="UP001241605"/>
    </source>
</evidence>
<feature type="domain" description="GGDEF" evidence="9">
    <location>
        <begin position="344"/>
        <end position="486"/>
    </location>
</feature>
<evidence type="ECO:0000259" key="8">
    <source>
        <dbReference type="PROSITE" id="PS50883"/>
    </source>
</evidence>
<feature type="transmembrane region" description="Helical" evidence="6">
    <location>
        <begin position="271"/>
        <end position="291"/>
    </location>
</feature>
<dbReference type="SMART" id="SM01079">
    <property type="entry name" value="CHASE"/>
    <property type="match status" value="1"/>
</dbReference>
<dbReference type="Gene3D" id="3.20.20.450">
    <property type="entry name" value="EAL domain"/>
    <property type="match status" value="1"/>
</dbReference>
<dbReference type="InterPro" id="IPR042240">
    <property type="entry name" value="CHASE_sf"/>
</dbReference>
<dbReference type="SUPFAM" id="SSF55073">
    <property type="entry name" value="Nucleotide cyclase"/>
    <property type="match status" value="1"/>
</dbReference>
<dbReference type="SUPFAM" id="SSF141868">
    <property type="entry name" value="EAL domain-like"/>
    <property type="match status" value="1"/>
</dbReference>
<proteinExistence type="predicted"/>
<keyword evidence="11" id="KW-1185">Reference proteome</keyword>
<dbReference type="PANTHER" id="PTHR33121:SF70">
    <property type="entry name" value="SIGNALING PROTEIN YKOW"/>
    <property type="match status" value="1"/>
</dbReference>
<dbReference type="RefSeq" id="WP_282300732.1">
    <property type="nucleotide sequence ID" value="NZ_CP124616.1"/>
</dbReference>
<evidence type="ECO:0000256" key="3">
    <source>
        <dbReference type="ARBA" id="ARBA00022989"/>
    </source>
</evidence>
<dbReference type="PANTHER" id="PTHR33121">
    <property type="entry name" value="CYCLIC DI-GMP PHOSPHODIESTERASE PDEF"/>
    <property type="match status" value="1"/>
</dbReference>
<dbReference type="InterPro" id="IPR006189">
    <property type="entry name" value="CHASE_dom"/>
</dbReference>
<dbReference type="Gene3D" id="3.30.450.350">
    <property type="entry name" value="CHASE domain"/>
    <property type="match status" value="1"/>
</dbReference>
<feature type="transmembrane region" description="Helical" evidence="6">
    <location>
        <begin position="20"/>
        <end position="41"/>
    </location>
</feature>
<feature type="domain" description="CHASE" evidence="7">
    <location>
        <begin position="113"/>
        <end position="253"/>
    </location>
</feature>
<evidence type="ECO:0000256" key="6">
    <source>
        <dbReference type="SAM" id="Phobius"/>
    </source>
</evidence>
<dbReference type="CDD" id="cd01948">
    <property type="entry name" value="EAL"/>
    <property type="match status" value="1"/>
</dbReference>